<dbReference type="GeneID" id="78082049"/>
<dbReference type="STRING" id="742767.HMPREF9456_01395"/>
<evidence type="ECO:0000313" key="2">
    <source>
        <dbReference type="EMBL" id="EGK04367.1"/>
    </source>
</evidence>
<dbReference type="SUPFAM" id="SSF52540">
    <property type="entry name" value="P-loop containing nucleoside triphosphate hydrolases"/>
    <property type="match status" value="1"/>
</dbReference>
<accession>F8WYM3</accession>
<keyword evidence="3" id="KW-1185">Reference proteome</keyword>
<proteinExistence type="predicted"/>
<reference evidence="2 3" key="1">
    <citation type="submission" date="2011-04" db="EMBL/GenBank/DDBJ databases">
        <title>The Genome Sequence of Dysgonomonas mossii DSM 22836.</title>
        <authorList>
            <consortium name="The Broad Institute Genome Sequencing Platform"/>
            <person name="Earl A."/>
            <person name="Ward D."/>
            <person name="Feldgarden M."/>
            <person name="Gevers D."/>
            <person name="Pudlo N."/>
            <person name="Martens E."/>
            <person name="Allen-Vercoe E."/>
            <person name="Young S.K."/>
            <person name="Zeng Q."/>
            <person name="Gargeya S."/>
            <person name="Fitzgerald M."/>
            <person name="Haas B."/>
            <person name="Abouelleil A."/>
            <person name="Alvarado L."/>
            <person name="Arachchi H.M."/>
            <person name="Berlin A."/>
            <person name="Brown A."/>
            <person name="Chapman S.B."/>
            <person name="Chen Z."/>
            <person name="Dunbar C."/>
            <person name="Freedman E."/>
            <person name="Gearin G."/>
            <person name="Gellesch M."/>
            <person name="Goldberg J."/>
            <person name="Griggs A."/>
            <person name="Gujja S."/>
            <person name="Heiman D."/>
            <person name="Howarth C."/>
            <person name="Larson L."/>
            <person name="Lui A."/>
            <person name="MacDonald P.J.P."/>
            <person name="Mehta T."/>
            <person name="Montmayeur A."/>
            <person name="Murphy C."/>
            <person name="Neiman D."/>
            <person name="Pearson M."/>
            <person name="Priest M."/>
            <person name="Roberts A."/>
            <person name="Saif S."/>
            <person name="Shea T."/>
            <person name="Shenoy N."/>
            <person name="Sisk P."/>
            <person name="Stolte C."/>
            <person name="Sykes S."/>
            <person name="Yandava C."/>
            <person name="Wortman J."/>
            <person name="Nusbaum C."/>
            <person name="Birren B."/>
        </authorList>
    </citation>
    <scope>NUCLEOTIDE SEQUENCE [LARGE SCALE GENOMIC DNA]</scope>
    <source>
        <strain evidence="2 3">DSM 22836</strain>
    </source>
</reference>
<dbReference type="AlphaFoldDB" id="F8WYM3"/>
<sequence>MEKIWKLTQDKNWNALEKKFDWVEDMKEVPQHKEHHKEGNVATHTQMVLDELRKSEEYKSLPEQDQEILWVSALLHDVEKRSTSLDEGFGKVSANGHARRGEYTARTVLFRDVPTPFHIREKIASFVRYHGLPLWLLEKVEPAKKIHEVSLRISTSQLKTLAEADAKGRICNNLPQLLESLELFELFCKEQGCWGKALEFENPNARFQYFDSIDGYIGYVPFDNFKSEVTILSGLPGMGKDHYIQSLNTDIPVISLDAIRKKYKLSPTDRSATGKVVQEAKEQARIYLRKGQNFIWNATNITRLMRQQLVDLFTLYDAKVKIVYLEKPYAQWRAQNLNREDVLPEKVLDKMLQKLEIPQLVEAHEVEYIVES</sequence>
<dbReference type="InterPro" id="IPR003607">
    <property type="entry name" value="HD/PDEase_dom"/>
</dbReference>
<evidence type="ECO:0008006" key="4">
    <source>
        <dbReference type="Google" id="ProtNLM"/>
    </source>
</evidence>
<gene>
    <name evidence="2" type="ORF">HMPREF9456_01395</name>
</gene>
<dbReference type="SUPFAM" id="SSF109604">
    <property type="entry name" value="HD-domain/PDEase-like"/>
    <property type="match status" value="1"/>
</dbReference>
<name>F8WYM3_9BACT</name>
<dbReference type="PANTHER" id="PTHR47545">
    <property type="entry name" value="MULTIFUNCTIONAL CCA PROTEIN"/>
    <property type="match status" value="1"/>
</dbReference>
<protein>
    <recommendedName>
        <fullName evidence="4">HD domain-containing protein</fullName>
    </recommendedName>
</protein>
<dbReference type="Proteomes" id="UP000006420">
    <property type="component" value="Unassembled WGS sequence"/>
</dbReference>
<dbReference type="Pfam" id="PF13671">
    <property type="entry name" value="AAA_33"/>
    <property type="match status" value="1"/>
</dbReference>
<organism evidence="2 3">
    <name type="scientific">Dysgonomonas mossii DSM 22836</name>
    <dbReference type="NCBI Taxonomy" id="742767"/>
    <lineage>
        <taxon>Bacteria</taxon>
        <taxon>Pseudomonadati</taxon>
        <taxon>Bacteroidota</taxon>
        <taxon>Bacteroidia</taxon>
        <taxon>Bacteroidales</taxon>
        <taxon>Dysgonomonadaceae</taxon>
        <taxon>Dysgonomonas</taxon>
    </lineage>
</organism>
<keyword evidence="1" id="KW-0547">Nucleotide-binding</keyword>
<dbReference type="InterPro" id="IPR050124">
    <property type="entry name" value="tRNA_CCA-adding_enzyme"/>
</dbReference>
<dbReference type="Gene3D" id="3.40.50.300">
    <property type="entry name" value="P-loop containing nucleotide triphosphate hydrolases"/>
    <property type="match status" value="1"/>
</dbReference>
<dbReference type="EMBL" id="ADLW01000004">
    <property type="protein sequence ID" value="EGK04367.1"/>
    <property type="molecule type" value="Genomic_DNA"/>
</dbReference>
<dbReference type="HOGENOM" id="CLU_059923_1_0_10"/>
<dbReference type="GO" id="GO:0000166">
    <property type="term" value="F:nucleotide binding"/>
    <property type="evidence" value="ECO:0007669"/>
    <property type="project" value="UniProtKB-KW"/>
</dbReference>
<dbReference type="PANTHER" id="PTHR47545:SF1">
    <property type="entry name" value="MULTIFUNCTIONAL CCA PROTEIN"/>
    <property type="match status" value="1"/>
</dbReference>
<dbReference type="OrthoDB" id="9805698at2"/>
<dbReference type="RefSeq" id="WP_006842766.1">
    <property type="nucleotide sequence ID" value="NZ_AQWJ01000013.1"/>
</dbReference>
<dbReference type="CDD" id="cd00077">
    <property type="entry name" value="HDc"/>
    <property type="match status" value="1"/>
</dbReference>
<evidence type="ECO:0000313" key="3">
    <source>
        <dbReference type="Proteomes" id="UP000006420"/>
    </source>
</evidence>
<dbReference type="InterPro" id="IPR027417">
    <property type="entry name" value="P-loop_NTPase"/>
</dbReference>
<evidence type="ECO:0000256" key="1">
    <source>
        <dbReference type="ARBA" id="ARBA00022741"/>
    </source>
</evidence>
<dbReference type="Gene3D" id="1.10.3090.10">
    <property type="entry name" value="cca-adding enzyme, domain 2"/>
    <property type="match status" value="1"/>
</dbReference>
<dbReference type="eggNOG" id="COG4639">
    <property type="taxonomic scope" value="Bacteria"/>
</dbReference>
<comment type="caution">
    <text evidence="2">The sequence shown here is derived from an EMBL/GenBank/DDBJ whole genome shotgun (WGS) entry which is preliminary data.</text>
</comment>